<sequence>LRSGPPVPSGELGCVFQAKAWNSWSLERRAPRQAGFTEQRLPPALCSGRITGRCNPSSKKPLGQS</sequence>
<reference evidence="1" key="1">
    <citation type="submission" date="2020-07" db="EMBL/GenBank/DDBJ databases">
        <title>Ethylene signaling mediates host invasion by parasitic plants.</title>
        <authorList>
            <person name="Yoshida S."/>
        </authorList>
    </citation>
    <scope>NUCLEOTIDE SEQUENCE</scope>
    <source>
        <strain evidence="1">Okayama</strain>
    </source>
</reference>
<keyword evidence="2" id="KW-1185">Reference proteome</keyword>
<feature type="non-terminal residue" evidence="1">
    <location>
        <position position="1"/>
    </location>
</feature>
<gene>
    <name evidence="1" type="ORF">PHJA_000299900</name>
</gene>
<name>A0A830B3Z2_9LAMI</name>
<dbReference type="Proteomes" id="UP000653305">
    <property type="component" value="Unassembled WGS sequence"/>
</dbReference>
<protein>
    <submittedName>
        <fullName evidence="1">Uncharacterized protein</fullName>
    </submittedName>
</protein>
<dbReference type="OrthoDB" id="1715569at2759"/>
<dbReference type="AntiFam" id="ANF00038">
    <property type="entry name" value="Overlaps SRP RNA, same strand"/>
</dbReference>
<comment type="caution">
    <text evidence="1">The sequence shown here is derived from an EMBL/GenBank/DDBJ whole genome shotgun (WGS) entry which is preliminary data.</text>
</comment>
<dbReference type="AlphaFoldDB" id="A0A830B3Z2"/>
<accession>A0A830B3Z2</accession>
<proteinExistence type="predicted"/>
<evidence type="ECO:0000313" key="2">
    <source>
        <dbReference type="Proteomes" id="UP000653305"/>
    </source>
</evidence>
<evidence type="ECO:0000313" key="1">
    <source>
        <dbReference type="EMBL" id="GFP81566.1"/>
    </source>
</evidence>
<dbReference type="EMBL" id="BMAC01000031">
    <property type="protein sequence ID" value="GFP81566.1"/>
    <property type="molecule type" value="Genomic_DNA"/>
</dbReference>
<organism evidence="1 2">
    <name type="scientific">Phtheirospermum japonicum</name>
    <dbReference type="NCBI Taxonomy" id="374723"/>
    <lineage>
        <taxon>Eukaryota</taxon>
        <taxon>Viridiplantae</taxon>
        <taxon>Streptophyta</taxon>
        <taxon>Embryophyta</taxon>
        <taxon>Tracheophyta</taxon>
        <taxon>Spermatophyta</taxon>
        <taxon>Magnoliopsida</taxon>
        <taxon>eudicotyledons</taxon>
        <taxon>Gunneridae</taxon>
        <taxon>Pentapetalae</taxon>
        <taxon>asterids</taxon>
        <taxon>lamiids</taxon>
        <taxon>Lamiales</taxon>
        <taxon>Orobanchaceae</taxon>
        <taxon>Orobanchaceae incertae sedis</taxon>
        <taxon>Phtheirospermum</taxon>
    </lineage>
</organism>